<feature type="non-terminal residue" evidence="3">
    <location>
        <position position="1"/>
    </location>
</feature>
<gene>
    <name evidence="3" type="ORF">APZ42_001455</name>
</gene>
<dbReference type="Pfam" id="PF11838">
    <property type="entry name" value="ERAP1_C"/>
    <property type="match status" value="1"/>
</dbReference>
<comment type="caution">
    <text evidence="3">The sequence shown here is derived from an EMBL/GenBank/DDBJ whole genome shotgun (WGS) entry which is preliminary data.</text>
</comment>
<dbReference type="GO" id="GO:0016020">
    <property type="term" value="C:membrane"/>
    <property type="evidence" value="ECO:0007669"/>
    <property type="project" value="TreeGrafter"/>
</dbReference>
<reference evidence="3 4" key="1">
    <citation type="submission" date="2016-03" db="EMBL/GenBank/DDBJ databases">
        <title>EvidentialGene: Evidence-directed Construction of Genes on Genomes.</title>
        <authorList>
            <person name="Gilbert D.G."/>
            <person name="Choi J.-H."/>
            <person name="Mockaitis K."/>
            <person name="Colbourne J."/>
            <person name="Pfrender M."/>
        </authorList>
    </citation>
    <scope>NUCLEOTIDE SEQUENCE [LARGE SCALE GENOMIC DNA]</scope>
    <source>
        <strain evidence="3 4">Xinb3</strain>
        <tissue evidence="3">Complete organism</tissue>
    </source>
</reference>
<keyword evidence="3" id="KW-0645">Protease</keyword>
<sequence>IRHGGEVEWDFAFQRFRDSNVASEKATLLSSLSCTQESWIIARMLEMCLNPTTGFRTQDALDVIKTLAGNPIGRFLTFNFTREKWLEMTKIFSSIHNLAHVFESVTKAFNTDMELKEATVRLCWKEQGTFGERHDAFYSAIDRQSSKQLELDETKLSACSQLAPKSQH</sequence>
<feature type="domain" description="ERAP1-like C-terminal" evidence="2">
    <location>
        <begin position="1"/>
        <end position="118"/>
    </location>
</feature>
<dbReference type="GO" id="GO:0005615">
    <property type="term" value="C:extracellular space"/>
    <property type="evidence" value="ECO:0007669"/>
    <property type="project" value="TreeGrafter"/>
</dbReference>
<dbReference type="GO" id="GO:0070006">
    <property type="term" value="F:metalloaminopeptidase activity"/>
    <property type="evidence" value="ECO:0007669"/>
    <property type="project" value="TreeGrafter"/>
</dbReference>
<protein>
    <submittedName>
        <fullName evidence="3">Putative Aminopeptidase N</fullName>
    </submittedName>
</protein>
<proteinExistence type="inferred from homology"/>
<keyword evidence="3" id="KW-0378">Hydrolase</keyword>
<dbReference type="STRING" id="35525.A0A164IZ56"/>
<evidence type="ECO:0000313" key="4">
    <source>
        <dbReference type="Proteomes" id="UP000076858"/>
    </source>
</evidence>
<dbReference type="EMBL" id="LRGB01006147">
    <property type="protein sequence ID" value="KZS01782.1"/>
    <property type="molecule type" value="Genomic_DNA"/>
</dbReference>
<evidence type="ECO:0000313" key="3">
    <source>
        <dbReference type="EMBL" id="KZS01782.1"/>
    </source>
</evidence>
<keyword evidence="3" id="KW-0031">Aminopeptidase</keyword>
<dbReference type="GO" id="GO:0008270">
    <property type="term" value="F:zinc ion binding"/>
    <property type="evidence" value="ECO:0007669"/>
    <property type="project" value="TreeGrafter"/>
</dbReference>
<organism evidence="3 4">
    <name type="scientific">Daphnia magna</name>
    <dbReference type="NCBI Taxonomy" id="35525"/>
    <lineage>
        <taxon>Eukaryota</taxon>
        <taxon>Metazoa</taxon>
        <taxon>Ecdysozoa</taxon>
        <taxon>Arthropoda</taxon>
        <taxon>Crustacea</taxon>
        <taxon>Branchiopoda</taxon>
        <taxon>Diplostraca</taxon>
        <taxon>Cladocera</taxon>
        <taxon>Anomopoda</taxon>
        <taxon>Daphniidae</taxon>
        <taxon>Daphnia</taxon>
    </lineage>
</organism>
<dbReference type="GO" id="GO:0005737">
    <property type="term" value="C:cytoplasm"/>
    <property type="evidence" value="ECO:0007669"/>
    <property type="project" value="TreeGrafter"/>
</dbReference>
<dbReference type="PANTHER" id="PTHR11533:SF294">
    <property type="entry name" value="THYROTROPIN-RELEASING HORMONE-DEGRADING ECTOENZYME"/>
    <property type="match status" value="1"/>
</dbReference>
<dbReference type="PANTHER" id="PTHR11533">
    <property type="entry name" value="PROTEASE M1 ZINC METALLOPROTEASE"/>
    <property type="match status" value="1"/>
</dbReference>
<dbReference type="InterPro" id="IPR050344">
    <property type="entry name" value="Peptidase_M1_aminopeptidases"/>
</dbReference>
<dbReference type="AlphaFoldDB" id="A0A164IZ56"/>
<comment type="similarity">
    <text evidence="1">Belongs to the peptidase M1 family.</text>
</comment>
<evidence type="ECO:0000256" key="1">
    <source>
        <dbReference type="ARBA" id="ARBA00010136"/>
    </source>
</evidence>
<dbReference type="Proteomes" id="UP000076858">
    <property type="component" value="Unassembled WGS sequence"/>
</dbReference>
<accession>A0A164IZ56</accession>
<dbReference type="GO" id="GO:0043171">
    <property type="term" value="P:peptide catabolic process"/>
    <property type="evidence" value="ECO:0007669"/>
    <property type="project" value="TreeGrafter"/>
</dbReference>
<evidence type="ECO:0000259" key="2">
    <source>
        <dbReference type="Pfam" id="PF11838"/>
    </source>
</evidence>
<dbReference type="InterPro" id="IPR024571">
    <property type="entry name" value="ERAP1-like_C_dom"/>
</dbReference>
<dbReference type="Gene3D" id="1.25.50.20">
    <property type="match status" value="1"/>
</dbReference>
<name>A0A164IZ56_9CRUS</name>
<dbReference type="GO" id="GO:0006508">
    <property type="term" value="P:proteolysis"/>
    <property type="evidence" value="ECO:0007669"/>
    <property type="project" value="TreeGrafter"/>
</dbReference>
<dbReference type="GO" id="GO:0042277">
    <property type="term" value="F:peptide binding"/>
    <property type="evidence" value="ECO:0007669"/>
    <property type="project" value="TreeGrafter"/>
</dbReference>
<keyword evidence="4" id="KW-1185">Reference proteome</keyword>